<dbReference type="InterPro" id="IPR058645">
    <property type="entry name" value="NTF2-like_dom_7"/>
</dbReference>
<sequence>MQYLSYALPLAALASGAFANPLEARGWSSCQENSCLAAVTGKAALGDDHLRGAHCASFLATTVTPPAVTVTESVTGEWSDWKAKAKRASVTVCPNEVPNYASACDEAAYTSACSCFGFTEVKTTTIAPTTTTKTVYVAATGGSTATGGSDSGSGWGSGSGSGSGSCSATVTKTATVVSGTTCPAGSTTTVTASEWGSSSCKAGSTTTVTVTKGGPSTSAATTTTASATPSSCIVTDALASAIAANFTLLLEYTSYAGQSNPYIPAGRGYKQDVSDATLAADFSDISDSINFMAGFPLGSVTFASKQAFDYGQGKLQPEASVSTLNVWHDCNSITWRWRLTANPSAYPVNGINYMIIDKDGKIQKNYAEFDNGAWLQSFGQQCATQNVTVTSPAATKRWAVDNTLLRARGFQN</sequence>
<organism evidence="3 4">
    <name type="scientific">Exophiala xenobiotica</name>
    <dbReference type="NCBI Taxonomy" id="348802"/>
    <lineage>
        <taxon>Eukaryota</taxon>
        <taxon>Fungi</taxon>
        <taxon>Dikarya</taxon>
        <taxon>Ascomycota</taxon>
        <taxon>Pezizomycotina</taxon>
        <taxon>Eurotiomycetes</taxon>
        <taxon>Chaetothyriomycetidae</taxon>
        <taxon>Chaetothyriales</taxon>
        <taxon>Herpotrichiellaceae</taxon>
        <taxon>Exophiala</taxon>
    </lineage>
</organism>
<feature type="signal peptide" evidence="1">
    <location>
        <begin position="1"/>
        <end position="19"/>
    </location>
</feature>
<dbReference type="RefSeq" id="XP_013315326.1">
    <property type="nucleotide sequence ID" value="XM_013459872.1"/>
</dbReference>
<dbReference type="OrthoDB" id="5596743at2759"/>
<proteinExistence type="predicted"/>
<dbReference type="STRING" id="348802.A0A0D2CX39"/>
<dbReference type="Proteomes" id="UP000054342">
    <property type="component" value="Unassembled WGS sequence"/>
</dbReference>
<keyword evidence="1" id="KW-0732">Signal</keyword>
<evidence type="ECO:0000259" key="2">
    <source>
        <dbReference type="Pfam" id="PF26534"/>
    </source>
</evidence>
<dbReference type="EMBL" id="KN847320">
    <property type="protein sequence ID" value="KIW54742.1"/>
    <property type="molecule type" value="Genomic_DNA"/>
</dbReference>
<dbReference type="Pfam" id="PF26534">
    <property type="entry name" value="NTF2_7"/>
    <property type="match status" value="1"/>
</dbReference>
<dbReference type="GeneID" id="25328988"/>
<protein>
    <recommendedName>
        <fullName evidence="2">NTF2-like domain-containing protein</fullName>
    </recommendedName>
</protein>
<feature type="domain" description="NTF2-like" evidence="2">
    <location>
        <begin position="233"/>
        <end position="380"/>
    </location>
</feature>
<feature type="chain" id="PRO_5002250985" description="NTF2-like domain-containing protein" evidence="1">
    <location>
        <begin position="20"/>
        <end position="412"/>
    </location>
</feature>
<evidence type="ECO:0000256" key="1">
    <source>
        <dbReference type="SAM" id="SignalP"/>
    </source>
</evidence>
<gene>
    <name evidence="3" type="ORF">PV05_07080</name>
</gene>
<accession>A0A0D2CX39</accession>
<dbReference type="AlphaFoldDB" id="A0A0D2CX39"/>
<keyword evidence="4" id="KW-1185">Reference proteome</keyword>
<reference evidence="3 4" key="1">
    <citation type="submission" date="2015-01" db="EMBL/GenBank/DDBJ databases">
        <title>The Genome Sequence of Exophiala xenobiotica CBS118157.</title>
        <authorList>
            <consortium name="The Broad Institute Genomics Platform"/>
            <person name="Cuomo C."/>
            <person name="de Hoog S."/>
            <person name="Gorbushina A."/>
            <person name="Stielow B."/>
            <person name="Teixiera M."/>
            <person name="Abouelleil A."/>
            <person name="Chapman S.B."/>
            <person name="Priest M."/>
            <person name="Young S.K."/>
            <person name="Wortman J."/>
            <person name="Nusbaum C."/>
            <person name="Birren B."/>
        </authorList>
    </citation>
    <scope>NUCLEOTIDE SEQUENCE [LARGE SCALE GENOMIC DNA]</scope>
    <source>
        <strain evidence="3 4">CBS 118157</strain>
    </source>
</reference>
<evidence type="ECO:0000313" key="4">
    <source>
        <dbReference type="Proteomes" id="UP000054342"/>
    </source>
</evidence>
<dbReference type="HOGENOM" id="CLU_662211_0_0_1"/>
<name>A0A0D2CX39_9EURO</name>
<evidence type="ECO:0000313" key="3">
    <source>
        <dbReference type="EMBL" id="KIW54742.1"/>
    </source>
</evidence>